<dbReference type="InterPro" id="IPR012677">
    <property type="entry name" value="Nucleotide-bd_a/b_plait_sf"/>
</dbReference>
<dbReference type="EMBL" id="WJQU01000001">
    <property type="protein sequence ID" value="KAJ6646664.1"/>
    <property type="molecule type" value="Genomic_DNA"/>
</dbReference>
<evidence type="ECO:0000259" key="3">
    <source>
        <dbReference type="PROSITE" id="PS50102"/>
    </source>
</evidence>
<comment type="caution">
    <text evidence="4">The sequence shown here is derived from an EMBL/GenBank/DDBJ whole genome shotgun (WGS) entry which is preliminary data.</text>
</comment>
<feature type="domain" description="RRM" evidence="3">
    <location>
        <begin position="38"/>
        <end position="127"/>
    </location>
</feature>
<dbReference type="SUPFAM" id="SSF54928">
    <property type="entry name" value="RNA-binding domain, RBD"/>
    <property type="match status" value="1"/>
</dbReference>
<sequence length="185" mass="21700">MSHIRIGEWAYSQIQINGERITTNVSFLSCSIPSTNPIEVFVNRIPYKMYEDNLIPLFETIGVVAQFRLMMDYSGQNRGFGFLIYVRREDAQRAITYLDNILVSSWCRLQLCISKNNRRLWLGKINDDLDVDTAIQMILEKVNPLEIILSKRNFRRCFLLKFETHRDAAISRKILLREKSIYATN</sequence>
<protein>
    <submittedName>
        <fullName evidence="4">RNA-binding protein 46</fullName>
    </submittedName>
</protein>
<keyword evidence="5" id="KW-1185">Reference proteome</keyword>
<evidence type="ECO:0000313" key="4">
    <source>
        <dbReference type="EMBL" id="KAJ6646664.1"/>
    </source>
</evidence>
<gene>
    <name evidence="4" type="primary">rbm46</name>
    <name evidence="4" type="ORF">Bhyg_01877</name>
</gene>
<name>A0A9Q0NAE7_9DIPT</name>
<dbReference type="InterPro" id="IPR035979">
    <property type="entry name" value="RBD_domain_sf"/>
</dbReference>
<proteinExistence type="predicted"/>
<dbReference type="PROSITE" id="PS50102">
    <property type="entry name" value="RRM"/>
    <property type="match status" value="1"/>
</dbReference>
<keyword evidence="1 2" id="KW-0694">RNA-binding</keyword>
<dbReference type="InterPro" id="IPR000504">
    <property type="entry name" value="RRM_dom"/>
</dbReference>
<evidence type="ECO:0000256" key="2">
    <source>
        <dbReference type="PROSITE-ProRule" id="PRU00176"/>
    </source>
</evidence>
<dbReference type="PANTHER" id="PTHR21245">
    <property type="entry name" value="HETEROGENEOUS NUCLEAR RIBONUCLEOPROTEIN"/>
    <property type="match status" value="1"/>
</dbReference>
<dbReference type="SMART" id="SM00360">
    <property type="entry name" value="RRM"/>
    <property type="match status" value="1"/>
</dbReference>
<dbReference type="GO" id="GO:0003723">
    <property type="term" value="F:RNA binding"/>
    <property type="evidence" value="ECO:0007669"/>
    <property type="project" value="UniProtKB-UniRule"/>
</dbReference>
<reference evidence="4" key="1">
    <citation type="submission" date="2022-07" db="EMBL/GenBank/DDBJ databases">
        <authorList>
            <person name="Trinca V."/>
            <person name="Uliana J.V.C."/>
            <person name="Torres T.T."/>
            <person name="Ward R.J."/>
            <person name="Monesi N."/>
        </authorList>
    </citation>
    <scope>NUCLEOTIDE SEQUENCE</scope>
    <source>
        <strain evidence="4">HSMRA1968</strain>
        <tissue evidence="4">Whole embryos</tissue>
    </source>
</reference>
<organism evidence="4 5">
    <name type="scientific">Pseudolycoriella hygida</name>
    <dbReference type="NCBI Taxonomy" id="35572"/>
    <lineage>
        <taxon>Eukaryota</taxon>
        <taxon>Metazoa</taxon>
        <taxon>Ecdysozoa</taxon>
        <taxon>Arthropoda</taxon>
        <taxon>Hexapoda</taxon>
        <taxon>Insecta</taxon>
        <taxon>Pterygota</taxon>
        <taxon>Neoptera</taxon>
        <taxon>Endopterygota</taxon>
        <taxon>Diptera</taxon>
        <taxon>Nematocera</taxon>
        <taxon>Sciaroidea</taxon>
        <taxon>Sciaridae</taxon>
        <taxon>Pseudolycoriella</taxon>
    </lineage>
</organism>
<dbReference type="AlphaFoldDB" id="A0A9Q0NAE7"/>
<dbReference type="Proteomes" id="UP001151699">
    <property type="component" value="Chromosome A"/>
</dbReference>
<accession>A0A9Q0NAE7</accession>
<evidence type="ECO:0000313" key="5">
    <source>
        <dbReference type="Proteomes" id="UP001151699"/>
    </source>
</evidence>
<evidence type="ECO:0000256" key="1">
    <source>
        <dbReference type="ARBA" id="ARBA00022884"/>
    </source>
</evidence>
<dbReference type="Pfam" id="PF00076">
    <property type="entry name" value="RRM_1"/>
    <property type="match status" value="1"/>
</dbReference>
<dbReference type="OrthoDB" id="3800936at2759"/>
<dbReference type="Gene3D" id="3.30.70.330">
    <property type="match status" value="1"/>
</dbReference>